<organism evidence="2">
    <name type="scientific">uncultured Rubrobacteraceae bacterium</name>
    <dbReference type="NCBI Taxonomy" id="349277"/>
    <lineage>
        <taxon>Bacteria</taxon>
        <taxon>Bacillati</taxon>
        <taxon>Actinomycetota</taxon>
        <taxon>Rubrobacteria</taxon>
        <taxon>Rubrobacterales</taxon>
        <taxon>Rubrobacteraceae</taxon>
        <taxon>environmental samples</taxon>
    </lineage>
</organism>
<feature type="compositionally biased region" description="Basic and acidic residues" evidence="1">
    <location>
        <begin position="21"/>
        <end position="39"/>
    </location>
</feature>
<dbReference type="EMBL" id="CADCVB010000176">
    <property type="protein sequence ID" value="CAA9443743.1"/>
    <property type="molecule type" value="Genomic_DNA"/>
</dbReference>
<dbReference type="AlphaFoldDB" id="A0A6J4QKY3"/>
<feature type="region of interest" description="Disordered" evidence="1">
    <location>
        <begin position="1"/>
        <end position="39"/>
    </location>
</feature>
<name>A0A6J4QKY3_9ACTN</name>
<proteinExistence type="predicted"/>
<accession>A0A6J4QKY3</accession>
<gene>
    <name evidence="2" type="ORF">AVDCRST_MAG78-2675</name>
</gene>
<protein>
    <submittedName>
        <fullName evidence="2">Uncharacterized protein</fullName>
    </submittedName>
</protein>
<evidence type="ECO:0000313" key="2">
    <source>
        <dbReference type="EMBL" id="CAA9443743.1"/>
    </source>
</evidence>
<sequence length="39" mass="4344">MLDGLLELGENTTFGTGRQAYHRDSRGRGRSLLRHDGAE</sequence>
<reference evidence="2" key="1">
    <citation type="submission" date="2020-02" db="EMBL/GenBank/DDBJ databases">
        <authorList>
            <person name="Meier V. D."/>
        </authorList>
    </citation>
    <scope>NUCLEOTIDE SEQUENCE</scope>
    <source>
        <strain evidence="2">AVDCRST_MAG78</strain>
    </source>
</reference>
<evidence type="ECO:0000256" key="1">
    <source>
        <dbReference type="SAM" id="MobiDB-lite"/>
    </source>
</evidence>